<dbReference type="FunFam" id="3.40.50.12780:FF:000001">
    <property type="entry name" value="Acetyl-coenzyme A synthetase"/>
    <property type="match status" value="1"/>
</dbReference>
<dbReference type="NCBIfam" id="NF001208">
    <property type="entry name" value="PRK00174.1"/>
    <property type="match status" value="1"/>
</dbReference>
<feature type="binding site" evidence="7">
    <location>
        <position position="542"/>
    </location>
    <ligand>
        <name>Mg(2+)</name>
        <dbReference type="ChEBI" id="CHEBI:18420"/>
    </ligand>
</feature>
<feature type="binding site" evidence="7">
    <location>
        <begin position="390"/>
        <end position="392"/>
    </location>
    <ligand>
        <name>ATP</name>
        <dbReference type="ChEBI" id="CHEBI:30616"/>
    </ligand>
</feature>
<evidence type="ECO:0000256" key="4">
    <source>
        <dbReference type="ARBA" id="ARBA00022741"/>
    </source>
</evidence>
<comment type="caution">
    <text evidence="7">Lacks conserved residue(s) required for the propagation of feature annotation.</text>
</comment>
<keyword evidence="5 7" id="KW-0067">ATP-binding</keyword>
<dbReference type="PROSITE" id="PS00455">
    <property type="entry name" value="AMP_BINDING"/>
    <property type="match status" value="1"/>
</dbReference>
<dbReference type="CDD" id="cd05966">
    <property type="entry name" value="ACS"/>
    <property type="match status" value="1"/>
</dbReference>
<dbReference type="FunFam" id="3.30.300.30:FF:000004">
    <property type="entry name" value="Acetyl-coenzyme A synthetase"/>
    <property type="match status" value="1"/>
</dbReference>
<dbReference type="InterPro" id="IPR011904">
    <property type="entry name" value="Ac_CoA_lig"/>
</dbReference>
<dbReference type="Gene3D" id="3.30.300.30">
    <property type="match status" value="1"/>
</dbReference>
<dbReference type="GO" id="GO:0005829">
    <property type="term" value="C:cytosol"/>
    <property type="evidence" value="ECO:0007669"/>
    <property type="project" value="TreeGrafter"/>
</dbReference>
<dbReference type="Pfam" id="PF13193">
    <property type="entry name" value="AMP-binding_C"/>
    <property type="match status" value="1"/>
</dbReference>
<dbReference type="NCBIfam" id="TIGR02188">
    <property type="entry name" value="Ac_CoA_lig_AcsA"/>
    <property type="match status" value="1"/>
</dbReference>
<dbReference type="InterPro" id="IPR045851">
    <property type="entry name" value="AMP-bd_C_sf"/>
</dbReference>
<evidence type="ECO:0000256" key="7">
    <source>
        <dbReference type="HAMAP-Rule" id="MF_01123"/>
    </source>
</evidence>
<feature type="domain" description="AMP-dependent synthetase/ligase" evidence="8">
    <location>
        <begin position="91"/>
        <end position="483"/>
    </location>
</feature>
<evidence type="ECO:0000313" key="12">
    <source>
        <dbReference type="Proteomes" id="UP000298458"/>
    </source>
</evidence>
<dbReference type="AlphaFoldDB" id="A0A4R9GG81"/>
<comment type="function">
    <text evidence="7">Catalyzes the conversion of acetate into acetyl-CoA (AcCoA), an essential intermediate at the junction of anabolic and catabolic pathways. AcsA undergoes a two-step reaction. In the first half reaction, AcsA combines acetate with ATP to form acetyl-adenylate (AcAMP) intermediate. In the second half reaction, it can then transfer the acetyl group from AcAMP to the sulfhydryl group of CoA, forming the product AcCoA.</text>
</comment>
<dbReference type="GO" id="GO:0016208">
    <property type="term" value="F:AMP binding"/>
    <property type="evidence" value="ECO:0007669"/>
    <property type="project" value="InterPro"/>
</dbReference>
<dbReference type="InterPro" id="IPR000873">
    <property type="entry name" value="AMP-dep_synth/lig_dom"/>
</dbReference>
<evidence type="ECO:0000256" key="6">
    <source>
        <dbReference type="ARBA" id="ARBA00022990"/>
    </source>
</evidence>
<feature type="binding site" evidence="7">
    <location>
        <begin position="191"/>
        <end position="194"/>
    </location>
    <ligand>
        <name>CoA</name>
        <dbReference type="ChEBI" id="CHEBI:57287"/>
    </ligand>
</feature>
<evidence type="ECO:0000259" key="10">
    <source>
        <dbReference type="Pfam" id="PF16177"/>
    </source>
</evidence>
<dbReference type="GO" id="GO:0019427">
    <property type="term" value="P:acetyl-CoA biosynthetic process from acetate"/>
    <property type="evidence" value="ECO:0007669"/>
    <property type="project" value="UniProtKB-UniRule"/>
</dbReference>
<evidence type="ECO:0000313" key="11">
    <source>
        <dbReference type="EMBL" id="TGK11658.1"/>
    </source>
</evidence>
<dbReference type="HAMAP" id="MF_01123">
    <property type="entry name" value="Ac_CoA_synth"/>
    <property type="match status" value="1"/>
</dbReference>
<comment type="catalytic activity">
    <reaction evidence="7">
        <text>acetate + ATP + CoA = acetyl-CoA + AMP + diphosphate</text>
        <dbReference type="Rhea" id="RHEA:23176"/>
        <dbReference type="ChEBI" id="CHEBI:30089"/>
        <dbReference type="ChEBI" id="CHEBI:30616"/>
        <dbReference type="ChEBI" id="CHEBI:33019"/>
        <dbReference type="ChEBI" id="CHEBI:57287"/>
        <dbReference type="ChEBI" id="CHEBI:57288"/>
        <dbReference type="ChEBI" id="CHEBI:456215"/>
        <dbReference type="EC" id="6.2.1.1"/>
    </reaction>
</comment>
<dbReference type="InterPro" id="IPR042099">
    <property type="entry name" value="ANL_N_sf"/>
</dbReference>
<dbReference type="Proteomes" id="UP000298458">
    <property type="component" value="Unassembled WGS sequence"/>
</dbReference>
<keyword evidence="6 7" id="KW-0007">Acetylation</keyword>
<proteinExistence type="inferred from homology"/>
<protein>
    <recommendedName>
        <fullName evidence="7">Acetyl-coenzyme A synthetase</fullName>
        <shortName evidence="7">AcCoA synthetase</shortName>
        <shortName evidence="7">Acs</shortName>
        <ecNumber evidence="7">6.2.1.1</ecNumber>
    </recommendedName>
    <alternativeName>
        <fullName evidence="7">Acetate--CoA ligase</fullName>
    </alternativeName>
    <alternativeName>
        <fullName evidence="7">Acyl-activating enzyme</fullName>
    </alternativeName>
</protein>
<dbReference type="SUPFAM" id="SSF56801">
    <property type="entry name" value="Acetyl-CoA synthetase-like"/>
    <property type="match status" value="1"/>
</dbReference>
<evidence type="ECO:0000256" key="5">
    <source>
        <dbReference type="ARBA" id="ARBA00022840"/>
    </source>
</evidence>
<evidence type="ECO:0000256" key="2">
    <source>
        <dbReference type="ARBA" id="ARBA00022598"/>
    </source>
</evidence>
<dbReference type="PANTHER" id="PTHR24095:SF14">
    <property type="entry name" value="ACETYL-COENZYME A SYNTHETASE 1"/>
    <property type="match status" value="1"/>
</dbReference>
<sequence>MAKERIVQPNADFKKKANISLKEYKALYKESIENPKKFWSKEASQRLHWFKKWDKVLEHDFKNAKVQWFKGGKLNVSYNCLDRHLDSPLKNKAAIIWEGDDPNEYKIYTYHDLYREVNKLANVLKKFGVKKGDRVLIYLPMIPELPISLLACTRIGAVHSVVFAGFSPEALQSRIDDCKPKIVITADGGYRGGKGLDLKKAVDTALDAAVEKVSDVIVVRRTGQEANLGWKEGRDHWWHLLMNDPALPPYCKPEAMDAEDPLFILYTSGSTGKPKGVLHTTGGYLLGVTMSFHYVFDIKPSDTYWCTADIGWVTGHSYLVYGPLSNGATSVMFEGVPTYPDSGRFWDVIDKHGVTVFYTAPTAIRSLMREGTEPIEKRSLKTLRLIGSVGEPINPEAWEWYYKNVGKSNCPVLDTWWQTETGGVMISPLPGAIAQKPGSATLPFFGVEPLLVDENGKELEGKKEVSGNLCIRSPWPSIMRGVYGDPKRFYDTYFSTYKGYYFTGDGAIRDKDGYYWITGRVDDVINVSGHRIGSAEVESALVENASVAEAAVVGFPHDIKGQGIYAYVTVKQGVTTNDSLKKELISTVEKVIGKIARPDVIHWTPALPKTRSGKIMRRILRKIAAAEFEGLGDTSTLADPSIVDRLIEDKKKYHS</sequence>
<comment type="cofactor">
    <cofactor evidence="7">
        <name>Mg(2+)</name>
        <dbReference type="ChEBI" id="CHEBI:18420"/>
    </cofactor>
</comment>
<dbReference type="InterPro" id="IPR032387">
    <property type="entry name" value="ACAS_N"/>
</dbReference>
<keyword evidence="2 7" id="KW-0436">Ligase</keyword>
<accession>A0A4R9GG81</accession>
<dbReference type="InterPro" id="IPR020845">
    <property type="entry name" value="AMP-binding_CS"/>
</dbReference>
<dbReference type="OrthoDB" id="9778383at2"/>
<dbReference type="GO" id="GO:0046872">
    <property type="term" value="F:metal ion binding"/>
    <property type="evidence" value="ECO:0007669"/>
    <property type="project" value="UniProtKB-KW"/>
</dbReference>
<dbReference type="Pfam" id="PF16177">
    <property type="entry name" value="ACAS_N"/>
    <property type="match status" value="1"/>
</dbReference>
<feature type="binding site" evidence="7">
    <location>
        <position position="314"/>
    </location>
    <ligand>
        <name>CoA</name>
        <dbReference type="ChEBI" id="CHEBI:57287"/>
    </ligand>
</feature>
<evidence type="ECO:0000256" key="1">
    <source>
        <dbReference type="ARBA" id="ARBA00006432"/>
    </source>
</evidence>
<feature type="modified residue" description="N6-acetyllysine" evidence="7">
    <location>
        <position position="614"/>
    </location>
</feature>
<feature type="binding site" evidence="7">
    <location>
        <position position="520"/>
    </location>
    <ligand>
        <name>ATP</name>
        <dbReference type="ChEBI" id="CHEBI:30616"/>
    </ligand>
</feature>
<dbReference type="EMBL" id="RQET01000004">
    <property type="protein sequence ID" value="TGK11658.1"/>
    <property type="molecule type" value="Genomic_DNA"/>
</dbReference>
<dbReference type="GO" id="GO:0005524">
    <property type="term" value="F:ATP binding"/>
    <property type="evidence" value="ECO:0007669"/>
    <property type="project" value="UniProtKB-KW"/>
</dbReference>
<feature type="binding site" evidence="7">
    <location>
        <position position="547"/>
    </location>
    <ligand>
        <name>Mg(2+)</name>
        <dbReference type="ChEBI" id="CHEBI:18420"/>
    </ligand>
</feature>
<dbReference type="EC" id="6.2.1.1" evidence="7"/>
<evidence type="ECO:0000259" key="8">
    <source>
        <dbReference type="Pfam" id="PF00501"/>
    </source>
</evidence>
<feature type="binding site" evidence="7">
    <location>
        <position position="505"/>
    </location>
    <ligand>
        <name>ATP</name>
        <dbReference type="ChEBI" id="CHEBI:30616"/>
    </ligand>
</feature>
<reference evidence="11" key="1">
    <citation type="journal article" date="2019" name="PLoS Negl. Trop. Dis.">
        <title>Revisiting the worldwide diversity of Leptospira species in the environment.</title>
        <authorList>
            <person name="Vincent A.T."/>
            <person name="Schiettekatte O."/>
            <person name="Bourhy P."/>
            <person name="Veyrier F.J."/>
            <person name="Picardeau M."/>
        </authorList>
    </citation>
    <scope>NUCLEOTIDE SEQUENCE [LARGE SCALE GENOMIC DNA]</scope>
    <source>
        <strain evidence="11">SSW15</strain>
    </source>
</reference>
<feature type="domain" description="AMP-binding enzyme C-terminal" evidence="9">
    <location>
        <begin position="536"/>
        <end position="614"/>
    </location>
</feature>
<keyword evidence="12" id="KW-1185">Reference proteome</keyword>
<organism evidence="11 12">
    <name type="scientific">Leptospira fletcheri</name>
    <dbReference type="NCBI Taxonomy" id="2484981"/>
    <lineage>
        <taxon>Bacteria</taxon>
        <taxon>Pseudomonadati</taxon>
        <taxon>Spirochaetota</taxon>
        <taxon>Spirochaetia</taxon>
        <taxon>Leptospirales</taxon>
        <taxon>Leptospiraceae</taxon>
        <taxon>Leptospira</taxon>
    </lineage>
</organism>
<feature type="domain" description="Acetyl-coenzyme A synthetase N-terminal" evidence="10">
    <location>
        <begin position="24"/>
        <end position="80"/>
    </location>
</feature>
<evidence type="ECO:0000256" key="3">
    <source>
        <dbReference type="ARBA" id="ARBA00022723"/>
    </source>
</evidence>
<comment type="caution">
    <text evidence="11">The sequence shown here is derived from an EMBL/GenBank/DDBJ whole genome shotgun (WGS) entry which is preliminary data.</text>
</comment>
<dbReference type="PANTHER" id="PTHR24095">
    <property type="entry name" value="ACETYL-COENZYME A SYNTHETASE"/>
    <property type="match status" value="1"/>
</dbReference>
<keyword evidence="4 7" id="KW-0547">Nucleotide-binding</keyword>
<dbReference type="RefSeq" id="WP_135767062.1">
    <property type="nucleotide sequence ID" value="NZ_RQET01000004.1"/>
</dbReference>
<keyword evidence="3 7" id="KW-0479">Metal-binding</keyword>
<comment type="similarity">
    <text evidence="1 7">Belongs to the ATP-dependent AMP-binding enzyme family.</text>
</comment>
<feature type="binding site" evidence="7">
    <location>
        <position position="531"/>
    </location>
    <ligand>
        <name>ATP</name>
        <dbReference type="ChEBI" id="CHEBI:30616"/>
    </ligand>
</feature>
<comment type="PTM">
    <text evidence="7">Acetylated. Deacetylation by the SIR2-homolog deacetylase activates the enzyme.</text>
</comment>
<name>A0A4R9GG81_9LEPT</name>
<dbReference type="Gene3D" id="3.40.50.12780">
    <property type="entry name" value="N-terminal domain of ligase-like"/>
    <property type="match status" value="1"/>
</dbReference>
<keyword evidence="7" id="KW-0460">Magnesium</keyword>
<feature type="binding site" evidence="7">
    <location>
        <begin position="414"/>
        <end position="419"/>
    </location>
    <ligand>
        <name>ATP</name>
        <dbReference type="ChEBI" id="CHEBI:30616"/>
    </ligand>
</feature>
<dbReference type="InterPro" id="IPR025110">
    <property type="entry name" value="AMP-bd_C"/>
</dbReference>
<dbReference type="GO" id="GO:0003987">
    <property type="term" value="F:acetate-CoA ligase activity"/>
    <property type="evidence" value="ECO:0007669"/>
    <property type="project" value="UniProtKB-UniRule"/>
</dbReference>
<gene>
    <name evidence="11" type="primary">acs</name>
    <name evidence="7" type="synonym">acsA</name>
    <name evidence="11" type="ORF">EHO60_05005</name>
</gene>
<dbReference type="Pfam" id="PF00501">
    <property type="entry name" value="AMP-binding"/>
    <property type="match status" value="1"/>
</dbReference>
<feature type="binding site" evidence="7">
    <location>
        <position position="528"/>
    </location>
    <ligand>
        <name>CoA</name>
        <dbReference type="ChEBI" id="CHEBI:57287"/>
    </ligand>
</feature>
<evidence type="ECO:0000259" key="9">
    <source>
        <dbReference type="Pfam" id="PF13193"/>
    </source>
</evidence>